<dbReference type="EMBL" id="JACJID010000011">
    <property type="protein sequence ID" value="MBA8932142.1"/>
    <property type="molecule type" value="Genomic_DNA"/>
</dbReference>
<dbReference type="Proteomes" id="UP000517916">
    <property type="component" value="Unassembled WGS sequence"/>
</dbReference>
<gene>
    <name evidence="1" type="ORF">BC739_009401</name>
</gene>
<name>A0ABR6BZ08_9PSEU</name>
<sequence length="44" mass="4866">MSDHDIPRPLTSEEKTTLDSLNQAREQGGWAAVHQLLADEGYGQ</sequence>
<evidence type="ECO:0000313" key="1">
    <source>
        <dbReference type="EMBL" id="MBA8932142.1"/>
    </source>
</evidence>
<dbReference type="RefSeq" id="WP_318297000.1">
    <property type="nucleotide sequence ID" value="NZ_BAAABQ010000083.1"/>
</dbReference>
<evidence type="ECO:0000313" key="2">
    <source>
        <dbReference type="Proteomes" id="UP000517916"/>
    </source>
</evidence>
<proteinExistence type="predicted"/>
<comment type="caution">
    <text evidence="1">The sequence shown here is derived from an EMBL/GenBank/DDBJ whole genome shotgun (WGS) entry which is preliminary data.</text>
</comment>
<keyword evidence="2" id="KW-1185">Reference proteome</keyword>
<organism evidence="1 2">
    <name type="scientific">Kutzneria viridogrisea</name>
    <dbReference type="NCBI Taxonomy" id="47990"/>
    <lineage>
        <taxon>Bacteria</taxon>
        <taxon>Bacillati</taxon>
        <taxon>Actinomycetota</taxon>
        <taxon>Actinomycetes</taxon>
        <taxon>Pseudonocardiales</taxon>
        <taxon>Pseudonocardiaceae</taxon>
        <taxon>Kutzneria</taxon>
    </lineage>
</organism>
<accession>A0ABR6BZ08</accession>
<protein>
    <submittedName>
        <fullName evidence="1">Uncharacterized protein</fullName>
    </submittedName>
</protein>
<reference evidence="1 2" key="1">
    <citation type="submission" date="2020-08" db="EMBL/GenBank/DDBJ databases">
        <title>Genomic Encyclopedia of Archaeal and Bacterial Type Strains, Phase II (KMG-II): from individual species to whole genera.</title>
        <authorList>
            <person name="Goeker M."/>
        </authorList>
    </citation>
    <scope>NUCLEOTIDE SEQUENCE [LARGE SCALE GENOMIC DNA]</scope>
    <source>
        <strain evidence="1 2">DSM 43850</strain>
    </source>
</reference>